<feature type="compositionally biased region" description="Basic and acidic residues" evidence="3">
    <location>
        <begin position="1"/>
        <end position="12"/>
    </location>
</feature>
<comment type="caution">
    <text evidence="4">The sequence shown here is derived from an EMBL/GenBank/DDBJ whole genome shotgun (WGS) entry which is preliminary data.</text>
</comment>
<reference evidence="4 5" key="1">
    <citation type="submission" date="2018-08" db="EMBL/GenBank/DDBJ databases">
        <title>Acidipila sp. 4G-K13, an acidobacterium isolated from forest soil.</title>
        <authorList>
            <person name="Gao Z.-H."/>
            <person name="Qiu L.-H."/>
        </authorList>
    </citation>
    <scope>NUCLEOTIDE SEQUENCE [LARGE SCALE GENOMIC DNA]</scope>
    <source>
        <strain evidence="4 5">4G-K13</strain>
    </source>
</reference>
<evidence type="ECO:0000256" key="2">
    <source>
        <dbReference type="ARBA" id="ARBA00022679"/>
    </source>
</evidence>
<evidence type="ECO:0000313" key="4">
    <source>
        <dbReference type="EMBL" id="RFU18086.1"/>
    </source>
</evidence>
<dbReference type="Pfam" id="PF03808">
    <property type="entry name" value="Glyco_tran_WecG"/>
    <property type="match status" value="1"/>
</dbReference>
<dbReference type="InterPro" id="IPR004629">
    <property type="entry name" value="WecG_TagA_CpsF"/>
</dbReference>
<dbReference type="GO" id="GO:0016758">
    <property type="term" value="F:hexosyltransferase activity"/>
    <property type="evidence" value="ECO:0007669"/>
    <property type="project" value="TreeGrafter"/>
</dbReference>
<keyword evidence="1" id="KW-0328">Glycosyltransferase</keyword>
<accession>A0A372IT41</accession>
<sequence>MGRLIAGERRTDVAQNTGSKPAMHRAAKPVEFRMDHVYVDRMPMNDAAGWVVAGIRQRAEQPLLIVGPNAQIVTLAEQNRRFASALQAADLSVADGVSVVWASRLLGKPVPERVTGGDLMERLCAEAAAHGFTVFFLGGLPEAAEKAAATLTRRYPGLKIAGTYCPPLGFEADPEEVAKIREQITQAAPDLLCVAFGAPRQEIWMHEHCPSLPIRAAIAVGAALDTQAGLRHRAPAWTHRLGVEWLYRLLREPRRLWRRYLIGNTHFIWLVFRLWIRQQMPVEPLPSPGAAGPD</sequence>
<feature type="region of interest" description="Disordered" evidence="3">
    <location>
        <begin position="1"/>
        <end position="24"/>
    </location>
</feature>
<dbReference type="EMBL" id="QVQT01000001">
    <property type="protein sequence ID" value="RFU18086.1"/>
    <property type="molecule type" value="Genomic_DNA"/>
</dbReference>
<protein>
    <submittedName>
        <fullName evidence="4">Glycosyltransferase</fullName>
    </submittedName>
</protein>
<keyword evidence="2 4" id="KW-0808">Transferase</keyword>
<dbReference type="AlphaFoldDB" id="A0A372IT41"/>
<evidence type="ECO:0000256" key="3">
    <source>
        <dbReference type="SAM" id="MobiDB-lite"/>
    </source>
</evidence>
<organism evidence="4 5">
    <name type="scientific">Paracidobacterium acidisoli</name>
    <dbReference type="NCBI Taxonomy" id="2303751"/>
    <lineage>
        <taxon>Bacteria</taxon>
        <taxon>Pseudomonadati</taxon>
        <taxon>Acidobacteriota</taxon>
        <taxon>Terriglobia</taxon>
        <taxon>Terriglobales</taxon>
        <taxon>Acidobacteriaceae</taxon>
        <taxon>Paracidobacterium</taxon>
    </lineage>
</organism>
<proteinExistence type="predicted"/>
<keyword evidence="5" id="KW-1185">Reference proteome</keyword>
<evidence type="ECO:0000313" key="5">
    <source>
        <dbReference type="Proteomes" id="UP000264702"/>
    </source>
</evidence>
<dbReference type="PANTHER" id="PTHR34136:SF1">
    <property type="entry name" value="UDP-N-ACETYL-D-MANNOSAMINURONIC ACID TRANSFERASE"/>
    <property type="match status" value="1"/>
</dbReference>
<evidence type="ECO:0000256" key="1">
    <source>
        <dbReference type="ARBA" id="ARBA00022676"/>
    </source>
</evidence>
<gene>
    <name evidence="4" type="ORF">D0Y96_00420</name>
</gene>
<dbReference type="PANTHER" id="PTHR34136">
    <property type="match status" value="1"/>
</dbReference>
<name>A0A372IT41_9BACT</name>
<dbReference type="NCBIfam" id="TIGR00696">
    <property type="entry name" value="wecG_tagA_cpsF"/>
    <property type="match status" value="1"/>
</dbReference>
<dbReference type="CDD" id="cd06533">
    <property type="entry name" value="Glyco_transf_WecG_TagA"/>
    <property type="match status" value="1"/>
</dbReference>
<dbReference type="Proteomes" id="UP000264702">
    <property type="component" value="Unassembled WGS sequence"/>
</dbReference>